<dbReference type="Proteomes" id="UP000076761">
    <property type="component" value="Unassembled WGS sequence"/>
</dbReference>
<evidence type="ECO:0000256" key="1">
    <source>
        <dbReference type="SAM" id="MobiDB-lite"/>
    </source>
</evidence>
<dbReference type="EMBL" id="KV425556">
    <property type="protein sequence ID" value="KZT28672.1"/>
    <property type="molecule type" value="Genomic_DNA"/>
</dbReference>
<sequence>MTRSMSSVRELIQSLRVKSSDELDVRDGISLLSLKNLLGVSYLQDLTLVSAHRTLGHSLDESSPPVKPFGSTEREARGPAAGDLIDSMIEGRVVLEKIKILEGRMRYQIEKLARVAEEAPTDANLLNDPLAFKPNPQNLMGDDSHGSEDEEGWEAENIRDNDGIYRPPKLAPMPYTEISKDKSRRQPIPTALSSLTHLDPSKPHLESASGLGSGTPSLTSARAREIQRMTEFEEENMMRLVMKKKDAKRRRRDEEDVALGGTGGLQGRRRGDGLNAEFGDVLKSVGRSRTGAIGDGYEELRQRGKKQGALERSRARGAEDIVEEGPRQRKRGRFDKDVRASKKRVSSKSRK</sequence>
<proteinExistence type="predicted"/>
<dbReference type="PANTHER" id="PTHR13237:SF9">
    <property type="entry name" value="NEUROGUIDIN"/>
    <property type="match status" value="1"/>
</dbReference>
<dbReference type="InterPro" id="IPR007146">
    <property type="entry name" value="Sas10/Utp3/C1D"/>
</dbReference>
<dbReference type="InParanoid" id="A0A165UTC0"/>
<feature type="compositionally biased region" description="Basic residues" evidence="1">
    <location>
        <begin position="341"/>
        <end position="351"/>
    </location>
</feature>
<dbReference type="STRING" id="1314782.A0A165UTC0"/>
<reference evidence="2 3" key="1">
    <citation type="journal article" date="2016" name="Mol. Biol. Evol.">
        <title>Comparative Genomics of Early-Diverging Mushroom-Forming Fungi Provides Insights into the Origins of Lignocellulose Decay Capabilities.</title>
        <authorList>
            <person name="Nagy L.G."/>
            <person name="Riley R."/>
            <person name="Tritt A."/>
            <person name="Adam C."/>
            <person name="Daum C."/>
            <person name="Floudas D."/>
            <person name="Sun H."/>
            <person name="Yadav J.S."/>
            <person name="Pangilinan J."/>
            <person name="Larsson K.H."/>
            <person name="Matsuura K."/>
            <person name="Barry K."/>
            <person name="Labutti K."/>
            <person name="Kuo R."/>
            <person name="Ohm R.A."/>
            <person name="Bhattacharya S.S."/>
            <person name="Shirouzu T."/>
            <person name="Yoshinaga Y."/>
            <person name="Martin F.M."/>
            <person name="Grigoriev I.V."/>
            <person name="Hibbett D.S."/>
        </authorList>
    </citation>
    <scope>NUCLEOTIDE SEQUENCE [LARGE SCALE GENOMIC DNA]</scope>
    <source>
        <strain evidence="2 3">HHB14362 ss-1</strain>
    </source>
</reference>
<feature type="compositionally biased region" description="Low complexity" evidence="1">
    <location>
        <begin position="207"/>
        <end position="221"/>
    </location>
</feature>
<dbReference type="GO" id="GO:0032040">
    <property type="term" value="C:small-subunit processome"/>
    <property type="evidence" value="ECO:0007669"/>
    <property type="project" value="TreeGrafter"/>
</dbReference>
<accession>A0A165UTC0</accession>
<evidence type="ECO:0000313" key="3">
    <source>
        <dbReference type="Proteomes" id="UP000076761"/>
    </source>
</evidence>
<protein>
    <submittedName>
        <fullName evidence="2">Uncharacterized protein</fullName>
    </submittedName>
</protein>
<feature type="region of interest" description="Disordered" evidence="1">
    <location>
        <begin position="57"/>
        <end position="78"/>
    </location>
</feature>
<feature type="region of interest" description="Disordered" evidence="1">
    <location>
        <begin position="243"/>
        <end position="274"/>
    </location>
</feature>
<feature type="region of interest" description="Disordered" evidence="1">
    <location>
        <begin position="288"/>
        <end position="351"/>
    </location>
</feature>
<gene>
    <name evidence="2" type="ORF">NEOLEDRAFT_1128838</name>
</gene>
<feature type="compositionally biased region" description="Basic and acidic residues" evidence="1">
    <location>
        <begin position="222"/>
        <end position="231"/>
    </location>
</feature>
<keyword evidence="3" id="KW-1185">Reference proteome</keyword>
<evidence type="ECO:0000313" key="2">
    <source>
        <dbReference type="EMBL" id="KZT28672.1"/>
    </source>
</evidence>
<dbReference type="AlphaFoldDB" id="A0A165UTC0"/>
<organism evidence="2 3">
    <name type="scientific">Neolentinus lepideus HHB14362 ss-1</name>
    <dbReference type="NCBI Taxonomy" id="1314782"/>
    <lineage>
        <taxon>Eukaryota</taxon>
        <taxon>Fungi</taxon>
        <taxon>Dikarya</taxon>
        <taxon>Basidiomycota</taxon>
        <taxon>Agaricomycotina</taxon>
        <taxon>Agaricomycetes</taxon>
        <taxon>Gloeophyllales</taxon>
        <taxon>Gloeophyllaceae</taxon>
        <taxon>Neolentinus</taxon>
    </lineage>
</organism>
<dbReference type="GO" id="GO:0000462">
    <property type="term" value="P:maturation of SSU-rRNA from tricistronic rRNA transcript (SSU-rRNA, 5.8S rRNA, LSU-rRNA)"/>
    <property type="evidence" value="ECO:0007669"/>
    <property type="project" value="TreeGrafter"/>
</dbReference>
<dbReference type="Pfam" id="PF04000">
    <property type="entry name" value="Sas10_Utp3"/>
    <property type="match status" value="1"/>
</dbReference>
<name>A0A165UTC0_9AGAM</name>
<feature type="compositionally biased region" description="Basic and acidic residues" evidence="1">
    <location>
        <begin position="298"/>
        <end position="327"/>
    </location>
</feature>
<dbReference type="PANTHER" id="PTHR13237">
    <property type="entry name" value="SOMETHING ABOUT SILENCING PROTEIN 10-RELATED"/>
    <property type="match status" value="1"/>
</dbReference>
<dbReference type="FunCoup" id="A0A165UTC0">
    <property type="interactions" value="840"/>
</dbReference>
<feature type="region of interest" description="Disordered" evidence="1">
    <location>
        <begin position="133"/>
        <end position="231"/>
    </location>
</feature>
<dbReference type="OrthoDB" id="203440at2759"/>